<dbReference type="PATRIC" id="fig|1310613.3.peg.3981"/>
<accession>A0A009HJU6</accession>
<dbReference type="Proteomes" id="UP000020595">
    <property type="component" value="Unassembled WGS sequence"/>
</dbReference>
<evidence type="ECO:0000313" key="1">
    <source>
        <dbReference type="EMBL" id="EXB03315.1"/>
    </source>
</evidence>
<protein>
    <submittedName>
        <fullName evidence="1">Uncharacterized protein</fullName>
    </submittedName>
</protein>
<gene>
    <name evidence="1" type="ORF">J512_4177</name>
</gene>
<name>A0A009HJU6_ACIB9</name>
<dbReference type="EMBL" id="JEWH01000107">
    <property type="protein sequence ID" value="EXB03315.1"/>
    <property type="molecule type" value="Genomic_DNA"/>
</dbReference>
<comment type="caution">
    <text evidence="1">The sequence shown here is derived from an EMBL/GenBank/DDBJ whole genome shotgun (WGS) entry which is preliminary data.</text>
</comment>
<sequence length="82" mass="9781">MEIDQDTPRMTPEELRQAGEILYGTHWQSELARAIDVDPRRVRQWITRERPIPAGIRNEIILLLKEKSRKSVEYADYLDQQF</sequence>
<evidence type="ECO:0000313" key="2">
    <source>
        <dbReference type="Proteomes" id="UP000020595"/>
    </source>
</evidence>
<dbReference type="AlphaFoldDB" id="A0A009HJU6"/>
<organism evidence="1 2">
    <name type="scientific">Acinetobacter baumannii (strain 1295743)</name>
    <dbReference type="NCBI Taxonomy" id="1310613"/>
    <lineage>
        <taxon>Bacteria</taxon>
        <taxon>Pseudomonadati</taxon>
        <taxon>Pseudomonadota</taxon>
        <taxon>Gammaproteobacteria</taxon>
        <taxon>Moraxellales</taxon>
        <taxon>Moraxellaceae</taxon>
        <taxon>Acinetobacter</taxon>
        <taxon>Acinetobacter calcoaceticus/baumannii complex</taxon>
    </lineage>
</organism>
<proteinExistence type="predicted"/>
<dbReference type="Pfam" id="PF15943">
    <property type="entry name" value="YdaS_toxin"/>
    <property type="match status" value="1"/>
</dbReference>
<dbReference type="RefSeq" id="WP_000401859.1">
    <property type="nucleotide sequence ID" value="NZ_JEWH01000107.1"/>
</dbReference>
<reference evidence="1 2" key="1">
    <citation type="submission" date="2014-02" db="EMBL/GenBank/DDBJ databases">
        <title>Comparative genomics and transcriptomics to identify genetic mechanisms underlying the emergence of carbapenem resistant Acinetobacter baumannii (CRAb).</title>
        <authorList>
            <person name="Harris A.D."/>
            <person name="Johnson K.J."/>
            <person name="George J."/>
            <person name="Shefchek K."/>
            <person name="Daugherty S.C."/>
            <person name="Parankush S."/>
            <person name="Sadzewicz L."/>
            <person name="Tallon L."/>
            <person name="Sengamalay N."/>
            <person name="Hazen T.H."/>
            <person name="Rasko D.A."/>
        </authorList>
    </citation>
    <scope>NUCLEOTIDE SEQUENCE [LARGE SCALE GENOMIC DNA]</scope>
    <source>
        <strain evidence="1 2">1295743</strain>
    </source>
</reference>
<dbReference type="InterPro" id="IPR031856">
    <property type="entry name" value="YdaS_toxin-like"/>
</dbReference>